<dbReference type="PROSITE" id="PS50206">
    <property type="entry name" value="RHODANESE_3"/>
    <property type="match status" value="1"/>
</dbReference>
<sequence length="179" mass="19399">SPMSMLRLGVRGLRCQAPKRTVVAMASPRLRAMPAREVKNLLQSEAGAGVVVLDVRDYDFEGGHIRGCINRPAASFDKDADVDKFIDTELGPGVKTVVVHCALSQVRGPYTAQRLLSRIQKRSAVGSQSPEVVVMSRGWLGAAQIMAEDEDLTCTCQDASCYRQHAVQMLGGEDDANIL</sequence>
<dbReference type="Gene3D" id="3.40.250.10">
    <property type="entry name" value="Rhodanese-like domain"/>
    <property type="match status" value="1"/>
</dbReference>
<dbReference type="GO" id="GO:0004725">
    <property type="term" value="F:protein tyrosine phosphatase activity"/>
    <property type="evidence" value="ECO:0007669"/>
    <property type="project" value="TreeGrafter"/>
</dbReference>
<dbReference type="GO" id="GO:0005634">
    <property type="term" value="C:nucleus"/>
    <property type="evidence" value="ECO:0007669"/>
    <property type="project" value="TreeGrafter"/>
</dbReference>
<gene>
    <name evidence="2" type="ORF">g.243</name>
</gene>
<dbReference type="GO" id="GO:0005737">
    <property type="term" value="C:cytoplasm"/>
    <property type="evidence" value="ECO:0007669"/>
    <property type="project" value="TreeGrafter"/>
</dbReference>
<dbReference type="PANTHER" id="PTHR10828:SF38">
    <property type="entry name" value="ARSENICAL-RESISTANCE PROTEIN 2-RELATED"/>
    <property type="match status" value="1"/>
</dbReference>
<proteinExistence type="predicted"/>
<dbReference type="SUPFAM" id="SSF52821">
    <property type="entry name" value="Rhodanese/Cell cycle control phosphatase"/>
    <property type="match status" value="1"/>
</dbReference>
<feature type="non-terminal residue" evidence="2">
    <location>
        <position position="1"/>
    </location>
</feature>
<dbReference type="EMBL" id="GDKF01010614">
    <property type="protein sequence ID" value="JAT68008.1"/>
    <property type="molecule type" value="Transcribed_RNA"/>
</dbReference>
<dbReference type="SMART" id="SM00450">
    <property type="entry name" value="RHOD"/>
    <property type="match status" value="1"/>
</dbReference>
<dbReference type="Pfam" id="PF00581">
    <property type="entry name" value="Rhodanese"/>
    <property type="match status" value="1"/>
</dbReference>
<evidence type="ECO:0000259" key="1">
    <source>
        <dbReference type="PROSITE" id="PS50206"/>
    </source>
</evidence>
<dbReference type="InterPro" id="IPR001763">
    <property type="entry name" value="Rhodanese-like_dom"/>
</dbReference>
<accession>A0A1D1ZM81</accession>
<name>A0A1D1ZM81_AUXPR</name>
<feature type="domain" description="Rhodanese" evidence="1">
    <location>
        <begin position="46"/>
        <end position="151"/>
    </location>
</feature>
<dbReference type="PANTHER" id="PTHR10828">
    <property type="entry name" value="M-PHASE INDUCER PHOSPHATASE DUAL SPECIFICITY PHOSPHATASE CDC25"/>
    <property type="match status" value="1"/>
</dbReference>
<dbReference type="AlphaFoldDB" id="A0A1D1ZM81"/>
<evidence type="ECO:0000313" key="2">
    <source>
        <dbReference type="EMBL" id="JAT68008.1"/>
    </source>
</evidence>
<dbReference type="InterPro" id="IPR036873">
    <property type="entry name" value="Rhodanese-like_dom_sf"/>
</dbReference>
<reference evidence="2" key="1">
    <citation type="submission" date="2015-08" db="EMBL/GenBank/DDBJ databases">
        <authorList>
            <person name="Babu N.S."/>
            <person name="Beckwith C.J."/>
            <person name="Beseler K.G."/>
            <person name="Brison A."/>
            <person name="Carone J.V."/>
            <person name="Caskin T.P."/>
            <person name="Diamond M."/>
            <person name="Durham M.E."/>
            <person name="Foxe J.M."/>
            <person name="Go M."/>
            <person name="Henderson B.A."/>
            <person name="Jones I.B."/>
            <person name="McGettigan J.A."/>
            <person name="Micheletti S.J."/>
            <person name="Nasrallah M.E."/>
            <person name="Ortiz D."/>
            <person name="Piller C.R."/>
            <person name="Privatt S.R."/>
            <person name="Schneider S.L."/>
            <person name="Sharp S."/>
            <person name="Smith T.C."/>
            <person name="Stanton J.D."/>
            <person name="Ullery H.E."/>
            <person name="Wilson R.J."/>
            <person name="Serrano M.G."/>
            <person name="Buck G."/>
            <person name="Lee V."/>
            <person name="Wang Y."/>
            <person name="Carvalho R."/>
            <person name="Voegtly L."/>
            <person name="Shi R."/>
            <person name="Duckworth R."/>
            <person name="Johnson A."/>
            <person name="Loviza R."/>
            <person name="Walstead R."/>
            <person name="Shah Z."/>
            <person name="Kiflezghi M."/>
            <person name="Wade K."/>
            <person name="Ball S.L."/>
            <person name="Bradley K.W."/>
            <person name="Asai D.J."/>
            <person name="Bowman C.A."/>
            <person name="Russell D.A."/>
            <person name="Pope W.H."/>
            <person name="Jacobs-Sera D."/>
            <person name="Hendrix R.W."/>
            <person name="Hatfull G.F."/>
        </authorList>
    </citation>
    <scope>NUCLEOTIDE SEQUENCE</scope>
</reference>
<protein>
    <recommendedName>
        <fullName evidence="1">Rhodanese domain-containing protein</fullName>
    </recommendedName>
</protein>
<organism evidence="2">
    <name type="scientific">Auxenochlorella protothecoides</name>
    <name type="common">Green microalga</name>
    <name type="synonym">Chlorella protothecoides</name>
    <dbReference type="NCBI Taxonomy" id="3075"/>
    <lineage>
        <taxon>Eukaryota</taxon>
        <taxon>Viridiplantae</taxon>
        <taxon>Chlorophyta</taxon>
        <taxon>core chlorophytes</taxon>
        <taxon>Trebouxiophyceae</taxon>
        <taxon>Chlorellales</taxon>
        <taxon>Chlorellaceae</taxon>
        <taxon>Auxenochlorella</taxon>
    </lineage>
</organism>